<dbReference type="Gene3D" id="1.10.730.10">
    <property type="entry name" value="Isoleucyl-tRNA Synthetase, Domain 1"/>
    <property type="match status" value="1"/>
</dbReference>
<dbReference type="GO" id="GO:0006420">
    <property type="term" value="P:arginyl-tRNA aminoacylation"/>
    <property type="evidence" value="ECO:0007669"/>
    <property type="project" value="UniProtKB-UniRule"/>
</dbReference>
<dbReference type="Gene3D" id="3.30.1360.70">
    <property type="entry name" value="Arginyl tRNA synthetase N-terminal domain"/>
    <property type="match status" value="1"/>
</dbReference>
<reference evidence="13 14" key="1">
    <citation type="journal article" date="2016" name="Nat. Commun.">
        <title>Thousands of microbial genomes shed light on interconnected biogeochemical processes in an aquifer system.</title>
        <authorList>
            <person name="Anantharaman K."/>
            <person name="Brown C.T."/>
            <person name="Hug L.A."/>
            <person name="Sharon I."/>
            <person name="Castelle C.J."/>
            <person name="Probst A.J."/>
            <person name="Thomas B.C."/>
            <person name="Singh A."/>
            <person name="Wilkins M.J."/>
            <person name="Karaoz U."/>
            <person name="Brodie E.L."/>
            <person name="Williams K.H."/>
            <person name="Hubbard S.S."/>
            <person name="Banfield J.F."/>
        </authorList>
    </citation>
    <scope>NUCLEOTIDE SEQUENCE [LARGE SCALE GENOMIC DNA]</scope>
</reference>
<comment type="caution">
    <text evidence="13">The sequence shown here is derived from an EMBL/GenBank/DDBJ whole genome shotgun (WGS) entry which is preliminary data.</text>
</comment>
<dbReference type="PANTHER" id="PTHR11956:SF5">
    <property type="entry name" value="ARGININE--TRNA LIGASE, CYTOPLASMIC"/>
    <property type="match status" value="1"/>
</dbReference>
<evidence type="ECO:0000256" key="4">
    <source>
        <dbReference type="ARBA" id="ARBA00022741"/>
    </source>
</evidence>
<dbReference type="Pfam" id="PF03485">
    <property type="entry name" value="Arg_tRNA_synt_N"/>
    <property type="match status" value="1"/>
</dbReference>
<dbReference type="NCBIfam" id="TIGR00456">
    <property type="entry name" value="argS"/>
    <property type="match status" value="1"/>
</dbReference>
<dbReference type="SUPFAM" id="SSF55190">
    <property type="entry name" value="Arginyl-tRNA synthetase (ArgRS), N-terminal 'additional' domain"/>
    <property type="match status" value="1"/>
</dbReference>
<dbReference type="AlphaFoldDB" id="A0A1F6AZR2"/>
<dbReference type="SUPFAM" id="SSF52374">
    <property type="entry name" value="Nucleotidylyl transferase"/>
    <property type="match status" value="1"/>
</dbReference>
<evidence type="ECO:0000256" key="6">
    <source>
        <dbReference type="ARBA" id="ARBA00022917"/>
    </source>
</evidence>
<accession>A0A1F6AZR2</accession>
<evidence type="ECO:0000256" key="9">
    <source>
        <dbReference type="NCBIfam" id="TIGR00456"/>
    </source>
</evidence>
<evidence type="ECO:0000256" key="3">
    <source>
        <dbReference type="ARBA" id="ARBA00022598"/>
    </source>
</evidence>
<keyword evidence="4 10" id="KW-0547">Nucleotide-binding</keyword>
<dbReference type="Pfam" id="PF00750">
    <property type="entry name" value="tRNA-synt_1d"/>
    <property type="match status" value="1"/>
</dbReference>
<dbReference type="EC" id="6.1.1.19" evidence="2 9"/>
<comment type="catalytic activity">
    <reaction evidence="8">
        <text>tRNA(Arg) + L-arginine + ATP = L-arginyl-tRNA(Arg) + AMP + diphosphate</text>
        <dbReference type="Rhea" id="RHEA:20301"/>
        <dbReference type="Rhea" id="RHEA-COMP:9658"/>
        <dbReference type="Rhea" id="RHEA-COMP:9673"/>
        <dbReference type="ChEBI" id="CHEBI:30616"/>
        <dbReference type="ChEBI" id="CHEBI:32682"/>
        <dbReference type="ChEBI" id="CHEBI:33019"/>
        <dbReference type="ChEBI" id="CHEBI:78442"/>
        <dbReference type="ChEBI" id="CHEBI:78513"/>
        <dbReference type="ChEBI" id="CHEBI:456215"/>
        <dbReference type="EC" id="6.1.1.19"/>
    </reaction>
</comment>
<dbReference type="InterPro" id="IPR014729">
    <property type="entry name" value="Rossmann-like_a/b/a_fold"/>
</dbReference>
<dbReference type="InterPro" id="IPR009080">
    <property type="entry name" value="tRNAsynth_Ia_anticodon-bd"/>
</dbReference>
<protein>
    <recommendedName>
        <fullName evidence="2 9">Arginine--tRNA ligase</fullName>
        <ecNumber evidence="2 9">6.1.1.19</ecNumber>
    </recommendedName>
</protein>
<dbReference type="GO" id="GO:0005524">
    <property type="term" value="F:ATP binding"/>
    <property type="evidence" value="ECO:0007669"/>
    <property type="project" value="UniProtKB-KW"/>
</dbReference>
<dbReference type="Proteomes" id="UP000176409">
    <property type="component" value="Unassembled WGS sequence"/>
</dbReference>
<dbReference type="SMART" id="SM00836">
    <property type="entry name" value="DALR_1"/>
    <property type="match status" value="1"/>
</dbReference>
<keyword evidence="6 10" id="KW-0648">Protein biosynthesis</keyword>
<evidence type="ECO:0000256" key="5">
    <source>
        <dbReference type="ARBA" id="ARBA00022840"/>
    </source>
</evidence>
<dbReference type="Pfam" id="PF05746">
    <property type="entry name" value="DALR_1"/>
    <property type="match status" value="1"/>
</dbReference>
<dbReference type="EMBL" id="MFJZ01000029">
    <property type="protein sequence ID" value="OGG30166.1"/>
    <property type="molecule type" value="Genomic_DNA"/>
</dbReference>
<feature type="domain" description="Arginyl tRNA synthetase N-terminal" evidence="12">
    <location>
        <begin position="3"/>
        <end position="114"/>
    </location>
</feature>
<evidence type="ECO:0000256" key="10">
    <source>
        <dbReference type="RuleBase" id="RU363038"/>
    </source>
</evidence>
<evidence type="ECO:0000256" key="7">
    <source>
        <dbReference type="ARBA" id="ARBA00023146"/>
    </source>
</evidence>
<keyword evidence="3 10" id="KW-0436">Ligase</keyword>
<keyword evidence="7 10" id="KW-0030">Aminoacyl-tRNA synthetase</keyword>
<evidence type="ECO:0000256" key="8">
    <source>
        <dbReference type="ARBA" id="ARBA00049339"/>
    </source>
</evidence>
<dbReference type="InterPro" id="IPR008909">
    <property type="entry name" value="DALR_anticod-bd"/>
</dbReference>
<dbReference type="STRING" id="1798396.A2973_04665"/>
<evidence type="ECO:0000313" key="14">
    <source>
        <dbReference type="Proteomes" id="UP000176409"/>
    </source>
</evidence>
<evidence type="ECO:0000256" key="1">
    <source>
        <dbReference type="ARBA" id="ARBA00005594"/>
    </source>
</evidence>
<evidence type="ECO:0000259" key="11">
    <source>
        <dbReference type="SMART" id="SM00836"/>
    </source>
</evidence>
<dbReference type="InterPro" id="IPR036695">
    <property type="entry name" value="Arg-tRNA-synth_N_sf"/>
</dbReference>
<evidence type="ECO:0000256" key="2">
    <source>
        <dbReference type="ARBA" id="ARBA00012837"/>
    </source>
</evidence>
<sequence length="648" mass="71853">MKNQIAALIADVLKDLDVPGITPEVTVPEDSGHGDYTTNVAMILAKTLKKPPMEIALQVKEAITRQLSLVSHKKPIQNIHKGSQKASQKSTSLYILQAIDRVDVTPPGFLNIFLIEASLISQLQQVLKAKEAYGTSQIKVGEGIMVEYGDPNTHKAFHIGHLRNITIGESVARLLEAAGAEVIHTSYQGDVGMHIAKCLYALLNIEAIYHELDHVRTAHDKAKVDFLGGAYAAGSSKFDESEEVKKEVAGINKKIYAKDPQVYPLYQESRQWSLDYFEGVYTRVGTVYKRNYFEGEVYETGKHNVLEGLKKGIFEESEGAIIFPGEKFGLHNRVFITKEGNPTYEGKDMGLGPLQYHDLAKWTKHPVLVIRVVGPEQAGYFQVVFEAQSRLFPELRDKFYHLIAGWVKLKHGKMSSRSGNVVLGEWLLDEAKKAILKIVKKNASNYTESEQNKIAEKAAVAAVKYAFLKVGPTSEIAFDLKESVNFQGDSGPYLQYTYARARSVLRKSQISNPNDQKEGKDKNPHTTLDIEISDLRFDSYHLNPEERAAARLLTHFPDVVAEAGSRLSPGVLCTYLFKLAQSYNLFYAKHTILGGAEKPSAISHQPSAKAESGKLNAASSFRLALTAATAQILKTGLYLLGIETLEQM</sequence>
<keyword evidence="5 10" id="KW-0067">ATP-binding</keyword>
<name>A0A1F6AZR2_9BACT</name>
<dbReference type="SMART" id="SM01016">
    <property type="entry name" value="Arg_tRNA_synt_N"/>
    <property type="match status" value="1"/>
</dbReference>
<dbReference type="GO" id="GO:0004814">
    <property type="term" value="F:arginine-tRNA ligase activity"/>
    <property type="evidence" value="ECO:0007669"/>
    <property type="project" value="UniProtKB-UniRule"/>
</dbReference>
<dbReference type="InterPro" id="IPR001278">
    <property type="entry name" value="Arg-tRNA-ligase"/>
</dbReference>
<feature type="domain" description="DALR anticodon binding" evidence="11">
    <location>
        <begin position="494"/>
        <end position="648"/>
    </location>
</feature>
<dbReference type="GO" id="GO:0005737">
    <property type="term" value="C:cytoplasm"/>
    <property type="evidence" value="ECO:0007669"/>
    <property type="project" value="UniProtKB-UniRule"/>
</dbReference>
<comment type="similarity">
    <text evidence="1 10">Belongs to the class-I aminoacyl-tRNA synthetase family.</text>
</comment>
<evidence type="ECO:0000313" key="13">
    <source>
        <dbReference type="EMBL" id="OGG30166.1"/>
    </source>
</evidence>
<dbReference type="PANTHER" id="PTHR11956">
    <property type="entry name" value="ARGINYL-TRNA SYNTHETASE"/>
    <property type="match status" value="1"/>
</dbReference>
<evidence type="ECO:0000259" key="12">
    <source>
        <dbReference type="SMART" id="SM01016"/>
    </source>
</evidence>
<gene>
    <name evidence="13" type="ORF">A2973_04665</name>
</gene>
<dbReference type="Gene3D" id="3.40.50.620">
    <property type="entry name" value="HUPs"/>
    <property type="match status" value="1"/>
</dbReference>
<dbReference type="SUPFAM" id="SSF47323">
    <property type="entry name" value="Anticodon-binding domain of a subclass of class I aminoacyl-tRNA synthetases"/>
    <property type="match status" value="1"/>
</dbReference>
<dbReference type="InterPro" id="IPR005148">
    <property type="entry name" value="Arg-tRNA-synth_N"/>
</dbReference>
<organism evidence="13 14">
    <name type="scientific">Candidatus Gottesmanbacteria bacterium RIFCSPLOWO2_01_FULL_49_10</name>
    <dbReference type="NCBI Taxonomy" id="1798396"/>
    <lineage>
        <taxon>Bacteria</taxon>
        <taxon>Candidatus Gottesmaniibacteriota</taxon>
    </lineage>
</organism>
<dbReference type="PRINTS" id="PR01038">
    <property type="entry name" value="TRNASYNTHARG"/>
</dbReference>
<dbReference type="InterPro" id="IPR035684">
    <property type="entry name" value="ArgRS_core"/>
</dbReference>
<proteinExistence type="inferred from homology"/>